<name>A0A3E0HZH7_9PSEU</name>
<dbReference type="RefSeq" id="WP_147328449.1">
    <property type="nucleotide sequence ID" value="NZ_CP144375.1"/>
</dbReference>
<feature type="transmembrane region" description="Helical" evidence="1">
    <location>
        <begin position="147"/>
        <end position="165"/>
    </location>
</feature>
<dbReference type="AlphaFoldDB" id="A0A3E0HZH7"/>
<reference evidence="3 4" key="1">
    <citation type="submission" date="2018-08" db="EMBL/GenBank/DDBJ databases">
        <title>Genomic Encyclopedia of Archaeal and Bacterial Type Strains, Phase II (KMG-II): from individual species to whole genera.</title>
        <authorList>
            <person name="Goeker M."/>
        </authorList>
    </citation>
    <scope>NUCLEOTIDE SEQUENCE [LARGE SCALE GENOMIC DNA]</scope>
    <source>
        <strain evidence="3 4">DSM 45791</strain>
    </source>
</reference>
<dbReference type="Proteomes" id="UP000256269">
    <property type="component" value="Unassembled WGS sequence"/>
</dbReference>
<keyword evidence="1" id="KW-0812">Transmembrane</keyword>
<feature type="transmembrane region" description="Helical" evidence="1">
    <location>
        <begin position="27"/>
        <end position="45"/>
    </location>
</feature>
<organism evidence="3 4">
    <name type="scientific">Kutzneria buriramensis</name>
    <dbReference type="NCBI Taxonomy" id="1045776"/>
    <lineage>
        <taxon>Bacteria</taxon>
        <taxon>Bacillati</taxon>
        <taxon>Actinomycetota</taxon>
        <taxon>Actinomycetes</taxon>
        <taxon>Pseudonocardiales</taxon>
        <taxon>Pseudonocardiaceae</taxon>
        <taxon>Kutzneria</taxon>
    </lineage>
</organism>
<dbReference type="EMBL" id="QUNO01000003">
    <property type="protein sequence ID" value="REH51874.1"/>
    <property type="molecule type" value="Genomic_DNA"/>
</dbReference>
<protein>
    <recommendedName>
        <fullName evidence="5">Energy-coupling factor transport system substrate-specific component</fullName>
    </recommendedName>
</protein>
<evidence type="ECO:0000256" key="1">
    <source>
        <dbReference type="SAM" id="Phobius"/>
    </source>
</evidence>
<feature type="signal peptide" evidence="2">
    <location>
        <begin position="1"/>
        <end position="17"/>
    </location>
</feature>
<feature type="transmembrane region" description="Helical" evidence="1">
    <location>
        <begin position="76"/>
        <end position="94"/>
    </location>
</feature>
<keyword evidence="1" id="KW-1133">Transmembrane helix</keyword>
<feature type="transmembrane region" description="Helical" evidence="1">
    <location>
        <begin position="101"/>
        <end position="120"/>
    </location>
</feature>
<evidence type="ECO:0008006" key="5">
    <source>
        <dbReference type="Google" id="ProtNLM"/>
    </source>
</evidence>
<feature type="chain" id="PRO_5017660588" description="Energy-coupling factor transport system substrate-specific component" evidence="2">
    <location>
        <begin position="18"/>
        <end position="183"/>
    </location>
</feature>
<comment type="caution">
    <text evidence="3">The sequence shown here is derived from an EMBL/GenBank/DDBJ whole genome shotgun (WGS) entry which is preliminary data.</text>
</comment>
<evidence type="ECO:0000256" key="2">
    <source>
        <dbReference type="SAM" id="SignalP"/>
    </source>
</evidence>
<feature type="transmembrane region" description="Helical" evidence="1">
    <location>
        <begin position="52"/>
        <end position="70"/>
    </location>
</feature>
<keyword evidence="4" id="KW-1185">Reference proteome</keyword>
<accession>A0A3E0HZH7</accession>
<evidence type="ECO:0000313" key="4">
    <source>
        <dbReference type="Proteomes" id="UP000256269"/>
    </source>
</evidence>
<sequence length="183" mass="18751">MTARLIGCLLVCGMALAAAFRPVSSVGEAVVLAALLLPYLGAFLYGRTHISAVAMGFAAGLLWLDLVVILPPVPDSIGLAVVFTAAGAAGTAAITRRPALALHTAAAAAVTITALAWLLLTRGPARFVPLHPGPHPLAQNRIEVPDHYYWLLLIGSVLSIGLVVATRRAAATSSKSLVGSSTS</sequence>
<proteinExistence type="predicted"/>
<keyword evidence="1" id="KW-0472">Membrane</keyword>
<keyword evidence="2" id="KW-0732">Signal</keyword>
<gene>
    <name evidence="3" type="ORF">BCF44_103323</name>
</gene>
<evidence type="ECO:0000313" key="3">
    <source>
        <dbReference type="EMBL" id="REH51874.1"/>
    </source>
</evidence>